<keyword evidence="5" id="KW-1015">Disulfide bond</keyword>
<dbReference type="GO" id="GO:0007156">
    <property type="term" value="P:homophilic cell adhesion via plasma membrane adhesion molecules"/>
    <property type="evidence" value="ECO:0007669"/>
    <property type="project" value="TreeGrafter"/>
</dbReference>
<feature type="chain" id="PRO_5040964849" evidence="8">
    <location>
        <begin position="18"/>
        <end position="332"/>
    </location>
</feature>
<keyword evidence="7" id="KW-1133">Transmembrane helix</keyword>
<dbReference type="SUPFAM" id="SSF48726">
    <property type="entry name" value="Immunoglobulin"/>
    <property type="match status" value="1"/>
</dbReference>
<evidence type="ECO:0000256" key="4">
    <source>
        <dbReference type="ARBA" id="ARBA00023136"/>
    </source>
</evidence>
<dbReference type="PANTHER" id="PTHR23277">
    <property type="entry name" value="NECTIN-RELATED"/>
    <property type="match status" value="1"/>
</dbReference>
<name>A0A9W2YST9_BIOGL</name>
<dbReference type="Proteomes" id="UP001165740">
    <property type="component" value="Chromosome 14"/>
</dbReference>
<organism evidence="10 11">
    <name type="scientific">Biomphalaria glabrata</name>
    <name type="common">Bloodfluke planorb</name>
    <name type="synonym">Freshwater snail</name>
    <dbReference type="NCBI Taxonomy" id="6526"/>
    <lineage>
        <taxon>Eukaryota</taxon>
        <taxon>Metazoa</taxon>
        <taxon>Spiralia</taxon>
        <taxon>Lophotrochozoa</taxon>
        <taxon>Mollusca</taxon>
        <taxon>Gastropoda</taxon>
        <taxon>Heterobranchia</taxon>
        <taxon>Euthyneura</taxon>
        <taxon>Panpulmonata</taxon>
        <taxon>Hygrophila</taxon>
        <taxon>Lymnaeoidea</taxon>
        <taxon>Planorbidae</taxon>
        <taxon>Biomphalaria</taxon>
    </lineage>
</organism>
<dbReference type="SMART" id="SM00409">
    <property type="entry name" value="IG"/>
    <property type="match status" value="2"/>
</dbReference>
<evidence type="ECO:0000313" key="11">
    <source>
        <dbReference type="RefSeq" id="XP_055865822.1"/>
    </source>
</evidence>
<keyword evidence="10" id="KW-1185">Reference proteome</keyword>
<proteinExistence type="predicted"/>
<dbReference type="InterPro" id="IPR013783">
    <property type="entry name" value="Ig-like_fold"/>
</dbReference>
<evidence type="ECO:0000256" key="7">
    <source>
        <dbReference type="SAM" id="Phobius"/>
    </source>
</evidence>
<evidence type="ECO:0000256" key="5">
    <source>
        <dbReference type="ARBA" id="ARBA00023157"/>
    </source>
</evidence>
<sequence>MFSILVFLKYLIVHSAAQQPIVNSTQHDIGDTFNITCDVKRFANLKEITSPDHVYNMSLHRKSFLTLTSIPLVVYVPSADFLYIDNEIKSNILVKHNPRNQWLFHRTGGIGFANRRNIQFIVTAVNFQCSDAGEYYCIIVLPSGKFVSTSPVNITVKAPISDHKIKINRHNRNDSYSSTNYVGENITLTCTVTGPPSLLITWNQTAKGSTKENPATGEISSNSTSESVVSAGCKLHHYSSKLVFELQETYDGNTYYCIVSNDTGEQSRENFTLRIIPFIKSTSQPESQSASTGVGTYFVGVLLFFASATVLIYFGIRKKHRSSRDDKHESEA</sequence>
<evidence type="ECO:0000259" key="9">
    <source>
        <dbReference type="PROSITE" id="PS50835"/>
    </source>
</evidence>
<feature type="transmembrane region" description="Helical" evidence="7">
    <location>
        <begin position="294"/>
        <end position="316"/>
    </location>
</feature>
<evidence type="ECO:0000256" key="8">
    <source>
        <dbReference type="SAM" id="SignalP"/>
    </source>
</evidence>
<keyword evidence="2 8" id="KW-0732">Signal</keyword>
<comment type="subcellular location">
    <subcellularLocation>
        <location evidence="1">Membrane</location>
    </subcellularLocation>
</comment>
<dbReference type="GO" id="GO:0007157">
    <property type="term" value="P:heterophilic cell-cell adhesion via plasma membrane cell adhesion molecules"/>
    <property type="evidence" value="ECO:0007669"/>
    <property type="project" value="TreeGrafter"/>
</dbReference>
<keyword evidence="6" id="KW-0325">Glycoprotein</keyword>
<feature type="domain" description="Ig-like" evidence="9">
    <location>
        <begin position="183"/>
        <end position="272"/>
    </location>
</feature>
<keyword evidence="3" id="KW-0677">Repeat</keyword>
<dbReference type="PROSITE" id="PS50835">
    <property type="entry name" value="IG_LIKE"/>
    <property type="match status" value="1"/>
</dbReference>
<keyword evidence="7" id="KW-0812">Transmembrane</keyword>
<dbReference type="AlphaFoldDB" id="A0A9W2YST9"/>
<protein>
    <submittedName>
        <fullName evidence="11">Uncharacterized protein LOC129922767 isoform X1</fullName>
    </submittedName>
</protein>
<dbReference type="Gene3D" id="2.60.40.10">
    <property type="entry name" value="Immunoglobulins"/>
    <property type="match status" value="1"/>
</dbReference>
<feature type="signal peptide" evidence="8">
    <location>
        <begin position="1"/>
        <end position="17"/>
    </location>
</feature>
<gene>
    <name evidence="11" type="primary">LOC129922767</name>
</gene>
<dbReference type="PANTHER" id="PTHR23277:SF108">
    <property type="entry name" value="FASCICLIN-3"/>
    <property type="match status" value="1"/>
</dbReference>
<accession>A0A9W2YST9</accession>
<dbReference type="InterPro" id="IPR007110">
    <property type="entry name" value="Ig-like_dom"/>
</dbReference>
<evidence type="ECO:0000313" key="10">
    <source>
        <dbReference type="Proteomes" id="UP001165740"/>
    </source>
</evidence>
<evidence type="ECO:0000256" key="3">
    <source>
        <dbReference type="ARBA" id="ARBA00022737"/>
    </source>
</evidence>
<dbReference type="InterPro" id="IPR003599">
    <property type="entry name" value="Ig_sub"/>
</dbReference>
<dbReference type="GO" id="GO:0016020">
    <property type="term" value="C:membrane"/>
    <property type="evidence" value="ECO:0007669"/>
    <property type="project" value="UniProtKB-SubCell"/>
</dbReference>
<dbReference type="OrthoDB" id="6178722at2759"/>
<dbReference type="GeneID" id="129922767"/>
<dbReference type="InterPro" id="IPR051427">
    <property type="entry name" value="Nectin/Nectin-like"/>
</dbReference>
<keyword evidence="4 7" id="KW-0472">Membrane</keyword>
<evidence type="ECO:0000256" key="6">
    <source>
        <dbReference type="ARBA" id="ARBA00023180"/>
    </source>
</evidence>
<dbReference type="InterPro" id="IPR036179">
    <property type="entry name" value="Ig-like_dom_sf"/>
</dbReference>
<evidence type="ECO:0000256" key="1">
    <source>
        <dbReference type="ARBA" id="ARBA00004370"/>
    </source>
</evidence>
<evidence type="ECO:0000256" key="2">
    <source>
        <dbReference type="ARBA" id="ARBA00022729"/>
    </source>
</evidence>
<dbReference type="RefSeq" id="XP_055865822.1">
    <property type="nucleotide sequence ID" value="XM_056009847.1"/>
</dbReference>
<reference evidence="11" key="1">
    <citation type="submission" date="2025-08" db="UniProtKB">
        <authorList>
            <consortium name="RefSeq"/>
        </authorList>
    </citation>
    <scope>IDENTIFICATION</scope>
</reference>
<dbReference type="GO" id="GO:0005912">
    <property type="term" value="C:adherens junction"/>
    <property type="evidence" value="ECO:0007669"/>
    <property type="project" value="TreeGrafter"/>
</dbReference>